<organism evidence="1 2">
    <name type="scientific">Stephania japonica</name>
    <dbReference type="NCBI Taxonomy" id="461633"/>
    <lineage>
        <taxon>Eukaryota</taxon>
        <taxon>Viridiplantae</taxon>
        <taxon>Streptophyta</taxon>
        <taxon>Embryophyta</taxon>
        <taxon>Tracheophyta</taxon>
        <taxon>Spermatophyta</taxon>
        <taxon>Magnoliopsida</taxon>
        <taxon>Ranunculales</taxon>
        <taxon>Menispermaceae</taxon>
        <taxon>Menispermoideae</taxon>
        <taxon>Cissampelideae</taxon>
        <taxon>Stephania</taxon>
    </lineage>
</organism>
<dbReference type="AlphaFoldDB" id="A0AAP0NZH6"/>
<sequence>MVGAKNAREVWRNIEDHCGSHNRAQIQVYKREIQSNKKGSRSIYEFVLQMNKLADNLGIAGRYTNHTLTTLTCDTLLHNILYLTVGSFSHLVMTLGVVV</sequence>
<reference evidence="1 2" key="1">
    <citation type="submission" date="2024-01" db="EMBL/GenBank/DDBJ databases">
        <title>Genome assemblies of Stephania.</title>
        <authorList>
            <person name="Yang L."/>
        </authorList>
    </citation>
    <scope>NUCLEOTIDE SEQUENCE [LARGE SCALE GENOMIC DNA]</scope>
    <source>
        <strain evidence="1">QJT</strain>
        <tissue evidence="1">Leaf</tissue>
    </source>
</reference>
<gene>
    <name evidence="1" type="ORF">Sjap_013032</name>
</gene>
<keyword evidence="2" id="KW-1185">Reference proteome</keyword>
<name>A0AAP0NZH6_9MAGN</name>
<protein>
    <submittedName>
        <fullName evidence="1">Uncharacterized protein</fullName>
    </submittedName>
</protein>
<dbReference type="Proteomes" id="UP001417504">
    <property type="component" value="Unassembled WGS sequence"/>
</dbReference>
<dbReference type="EMBL" id="JBBNAE010000005">
    <property type="protein sequence ID" value="KAK9123430.1"/>
    <property type="molecule type" value="Genomic_DNA"/>
</dbReference>
<comment type="caution">
    <text evidence="1">The sequence shown here is derived from an EMBL/GenBank/DDBJ whole genome shotgun (WGS) entry which is preliminary data.</text>
</comment>
<proteinExistence type="predicted"/>
<evidence type="ECO:0000313" key="2">
    <source>
        <dbReference type="Proteomes" id="UP001417504"/>
    </source>
</evidence>
<evidence type="ECO:0000313" key="1">
    <source>
        <dbReference type="EMBL" id="KAK9123430.1"/>
    </source>
</evidence>
<accession>A0AAP0NZH6</accession>